<dbReference type="GO" id="GO:0006508">
    <property type="term" value="P:proteolysis"/>
    <property type="evidence" value="ECO:0007669"/>
    <property type="project" value="UniProtKB-KW"/>
</dbReference>
<keyword evidence="2" id="KW-0645">Protease</keyword>
<dbReference type="EMBL" id="VTEZ01000001">
    <property type="protein sequence ID" value="TYS88392.1"/>
    <property type="molecule type" value="Genomic_DNA"/>
</dbReference>
<dbReference type="Gene3D" id="2.30.30.40">
    <property type="entry name" value="SH3 Domains"/>
    <property type="match status" value="2"/>
</dbReference>
<name>A0A5D4UM12_9BACI</name>
<evidence type="ECO:0000313" key="8">
    <source>
        <dbReference type="Proteomes" id="UP000324269"/>
    </source>
</evidence>
<gene>
    <name evidence="7" type="ORF">FZC85_02885</name>
</gene>
<dbReference type="PANTHER" id="PTHR47053">
    <property type="entry name" value="MUREIN DD-ENDOPEPTIDASE MEPH-RELATED"/>
    <property type="match status" value="1"/>
</dbReference>
<dbReference type="InterPro" id="IPR000064">
    <property type="entry name" value="NLP_P60_dom"/>
</dbReference>
<dbReference type="GO" id="GO:0008234">
    <property type="term" value="F:cysteine-type peptidase activity"/>
    <property type="evidence" value="ECO:0007669"/>
    <property type="project" value="UniProtKB-KW"/>
</dbReference>
<dbReference type="AlphaFoldDB" id="A0A5D4UM12"/>
<proteinExistence type="inferred from homology"/>
<dbReference type="Proteomes" id="UP000324269">
    <property type="component" value="Unassembled WGS sequence"/>
</dbReference>
<reference evidence="7 8" key="1">
    <citation type="submission" date="2019-08" db="EMBL/GenBank/DDBJ databases">
        <title>Bacillus genomes from the desert of Cuatro Cienegas, Coahuila.</title>
        <authorList>
            <person name="Olmedo-Alvarez G."/>
        </authorList>
    </citation>
    <scope>NUCLEOTIDE SEQUENCE [LARGE SCALE GENOMIC DNA]</scope>
    <source>
        <strain evidence="7 8">CH87b_3T</strain>
    </source>
</reference>
<dbReference type="Pfam" id="PF23795">
    <property type="entry name" value="SH3_YKFC_2nd"/>
    <property type="match status" value="1"/>
</dbReference>
<dbReference type="Pfam" id="PF00877">
    <property type="entry name" value="NLPC_P60"/>
    <property type="match status" value="1"/>
</dbReference>
<keyword evidence="3" id="KW-0378">Hydrolase</keyword>
<dbReference type="InterPro" id="IPR051202">
    <property type="entry name" value="Peptidase_C40"/>
</dbReference>
<evidence type="ECO:0000256" key="3">
    <source>
        <dbReference type="ARBA" id="ARBA00022801"/>
    </source>
</evidence>
<feature type="domain" description="NlpC/P60" evidence="6">
    <location>
        <begin position="217"/>
        <end position="341"/>
    </location>
</feature>
<comment type="caution">
    <text evidence="7">The sequence shown here is derived from an EMBL/GenBank/DDBJ whole genome shotgun (WGS) entry which is preliminary data.</text>
</comment>
<keyword evidence="4" id="KW-0788">Thiol protease</keyword>
<feature type="chain" id="PRO_5030116837" evidence="5">
    <location>
        <begin position="28"/>
        <end position="343"/>
    </location>
</feature>
<evidence type="ECO:0000256" key="2">
    <source>
        <dbReference type="ARBA" id="ARBA00022670"/>
    </source>
</evidence>
<dbReference type="RefSeq" id="WP_148967692.1">
    <property type="nucleotide sequence ID" value="NZ_JBNIKW010000001.1"/>
</dbReference>
<evidence type="ECO:0000259" key="6">
    <source>
        <dbReference type="PROSITE" id="PS51935"/>
    </source>
</evidence>
<dbReference type="InterPro" id="IPR057812">
    <property type="entry name" value="SH3_YKFC_2nd"/>
</dbReference>
<dbReference type="SUPFAM" id="SSF54001">
    <property type="entry name" value="Cysteine proteinases"/>
    <property type="match status" value="1"/>
</dbReference>
<organism evidence="7 8">
    <name type="scientific">Rossellomorea aquimaris</name>
    <dbReference type="NCBI Taxonomy" id="189382"/>
    <lineage>
        <taxon>Bacteria</taxon>
        <taxon>Bacillati</taxon>
        <taxon>Bacillota</taxon>
        <taxon>Bacilli</taxon>
        <taxon>Bacillales</taxon>
        <taxon>Bacillaceae</taxon>
        <taxon>Rossellomorea</taxon>
    </lineage>
</organism>
<dbReference type="PANTHER" id="PTHR47053:SF3">
    <property type="entry name" value="GAMMA-D-GLUTAMYL-L-LYSINE DIPEPTIDYL-PEPTIDASE"/>
    <property type="match status" value="1"/>
</dbReference>
<comment type="similarity">
    <text evidence="1">Belongs to the peptidase C40 family.</text>
</comment>
<evidence type="ECO:0000313" key="7">
    <source>
        <dbReference type="EMBL" id="TYS88392.1"/>
    </source>
</evidence>
<evidence type="ECO:0000256" key="1">
    <source>
        <dbReference type="ARBA" id="ARBA00007074"/>
    </source>
</evidence>
<accession>A0A5D4UM12</accession>
<keyword evidence="5" id="KW-0732">Signal</keyword>
<feature type="signal peptide" evidence="5">
    <location>
        <begin position="1"/>
        <end position="27"/>
    </location>
</feature>
<evidence type="ECO:0000256" key="5">
    <source>
        <dbReference type="SAM" id="SignalP"/>
    </source>
</evidence>
<evidence type="ECO:0000256" key="4">
    <source>
        <dbReference type="ARBA" id="ARBA00022807"/>
    </source>
</evidence>
<dbReference type="Gene3D" id="3.90.1720.10">
    <property type="entry name" value="endopeptidase domain like (from Nostoc punctiforme)"/>
    <property type="match status" value="1"/>
</dbReference>
<dbReference type="PROSITE" id="PS51935">
    <property type="entry name" value="NLPC_P60"/>
    <property type="match status" value="1"/>
</dbReference>
<dbReference type="InterPro" id="IPR038765">
    <property type="entry name" value="Papain-like_cys_pep_sf"/>
</dbReference>
<sequence length="343" mass="38306">MKKTKRWVLGFIAATLLLTTLALQASAKAPETFKPGKTAYVDVSVSTPWTTNGRHLVRDIDAPSLSNPVDPWQWSANMEDSEVRRWLTGKLETQAVYGTKVTILQEDGDWVQVAIDGQPTPRNPLGYPGWMPKEQLTLEKRLDHFTNSPFMMVTSPTAWLYDGKELKNSFMEISFNTRLPVLKEYGNVVMVATPNNGNKFMKKEDVAIYQSEADIPKATQEGLLETAKKFLGLRYLWAGVSGFGFDCSGFTYSIHKAFGITLPRDSSPQSQNGKEVNKDEIQPGDLLFFASNNGTGSVHHVSMYIGDGLMIHAPNASKNVEIIPLDTPGYIEEFSGARRYWEE</sequence>
<protein>
    <submittedName>
        <fullName evidence="7">NlpC/P60 family protein</fullName>
    </submittedName>
</protein>
<dbReference type="OrthoDB" id="9813368at2"/>